<evidence type="ECO:0000313" key="2">
    <source>
        <dbReference type="EMBL" id="OBX65021.1"/>
    </source>
</evidence>
<dbReference type="OrthoDB" id="3720547at2"/>
<dbReference type="Pfam" id="PF00149">
    <property type="entry name" value="Metallophos"/>
    <property type="match status" value="1"/>
</dbReference>
<name>A0A1B8Q5J1_MORLA</name>
<protein>
    <submittedName>
        <fullName evidence="2">Serine/threonine protein phosphatase</fullName>
    </submittedName>
</protein>
<accession>A0A1B8Q5J1</accession>
<sequence length="284" mass="32672">MLRLAIFADIHGKFLLPFKLVDYYQTLTGQAIDAIIQCGDMGVFPDKNNMDKATLRHARHDRDELGFMDNFVKMDSDIAKFLNTLNIPMYAVRGNHEDHDFLDNLENNSDKNLPYFHIDCYQKIRVLKTGFPLILTNDTDSISLLGIGRIGDRKGREHKTFIQNYEREQLKKLYKTCGGIDILITHDKPIESIRGYGSSDVADALDNIAFCYHFYGHTGKPYHETLADNGITQSVKIKELEFNQKGKLETGSMIILEKDKDNISIKSVPLFDIIHFDKESWRYI</sequence>
<organism evidence="2 3">
    <name type="scientific">Moraxella lacunata</name>
    <dbReference type="NCBI Taxonomy" id="477"/>
    <lineage>
        <taxon>Bacteria</taxon>
        <taxon>Pseudomonadati</taxon>
        <taxon>Pseudomonadota</taxon>
        <taxon>Gammaproteobacteria</taxon>
        <taxon>Moraxellales</taxon>
        <taxon>Moraxellaceae</taxon>
        <taxon>Moraxella</taxon>
    </lineage>
</organism>
<dbReference type="Gene3D" id="3.60.21.10">
    <property type="match status" value="1"/>
</dbReference>
<dbReference type="InterPro" id="IPR029052">
    <property type="entry name" value="Metallo-depent_PP-like"/>
</dbReference>
<dbReference type="AlphaFoldDB" id="A0A1B8Q5J1"/>
<reference evidence="2 3" key="1">
    <citation type="submission" date="2016-06" db="EMBL/GenBank/DDBJ databases">
        <title>Draft genome of Moraxella lacunata CCUG 57757A.</title>
        <authorList>
            <person name="Salva-Serra F."/>
            <person name="Engstrom-Jakobsson H."/>
            <person name="Thorell K."/>
            <person name="Gonzales-Siles L."/>
            <person name="Karlsson R."/>
            <person name="Boulund F."/>
            <person name="Engstrand L."/>
            <person name="Kristiansson E."/>
            <person name="Moore E."/>
        </authorList>
    </citation>
    <scope>NUCLEOTIDE SEQUENCE [LARGE SCALE GENOMIC DNA]</scope>
    <source>
        <strain evidence="2 3">CCUG 57757A</strain>
    </source>
</reference>
<gene>
    <name evidence="2" type="ORF">A9309_02855</name>
</gene>
<proteinExistence type="predicted"/>
<evidence type="ECO:0000313" key="3">
    <source>
        <dbReference type="Proteomes" id="UP000092607"/>
    </source>
</evidence>
<dbReference type="Proteomes" id="UP000092607">
    <property type="component" value="Unassembled WGS sequence"/>
</dbReference>
<feature type="domain" description="Calcineurin-like phosphoesterase" evidence="1">
    <location>
        <begin position="2"/>
        <end position="219"/>
    </location>
</feature>
<dbReference type="EMBL" id="LZMS01000037">
    <property type="protein sequence ID" value="OBX65021.1"/>
    <property type="molecule type" value="Genomic_DNA"/>
</dbReference>
<dbReference type="InterPro" id="IPR004843">
    <property type="entry name" value="Calcineurin-like_PHP"/>
</dbReference>
<dbReference type="SUPFAM" id="SSF56300">
    <property type="entry name" value="Metallo-dependent phosphatases"/>
    <property type="match status" value="1"/>
</dbReference>
<dbReference type="GO" id="GO:0016787">
    <property type="term" value="F:hydrolase activity"/>
    <property type="evidence" value="ECO:0007669"/>
    <property type="project" value="InterPro"/>
</dbReference>
<dbReference type="RefSeq" id="WP_065255389.1">
    <property type="nucleotide sequence ID" value="NZ_LZDR01000040.1"/>
</dbReference>
<evidence type="ECO:0000259" key="1">
    <source>
        <dbReference type="Pfam" id="PF00149"/>
    </source>
</evidence>
<comment type="caution">
    <text evidence="2">The sequence shown here is derived from an EMBL/GenBank/DDBJ whole genome shotgun (WGS) entry which is preliminary data.</text>
</comment>